<comment type="similarity">
    <text evidence="2">Belongs to the SUA5 family.</text>
</comment>
<dbReference type="Gene3D" id="3.90.870.10">
    <property type="entry name" value="DHBP synthase"/>
    <property type="match status" value="1"/>
</dbReference>
<feature type="domain" description="YrdC-like" evidence="14">
    <location>
        <begin position="14"/>
        <end position="199"/>
    </location>
</feature>
<dbReference type="RefSeq" id="WP_084440988.1">
    <property type="nucleotide sequence ID" value="NZ_JAAFNI010000001.1"/>
</dbReference>
<keyword evidence="6" id="KW-0819">tRNA processing</keyword>
<evidence type="ECO:0000256" key="10">
    <source>
        <dbReference type="ARBA" id="ARBA00029774"/>
    </source>
</evidence>
<evidence type="ECO:0000259" key="14">
    <source>
        <dbReference type="PROSITE" id="PS51163"/>
    </source>
</evidence>
<feature type="binding site" evidence="12">
    <location>
        <position position="195"/>
    </location>
    <ligand>
        <name>ATP</name>
        <dbReference type="ChEBI" id="CHEBI:30616"/>
    </ligand>
</feature>
<dbReference type="OrthoDB" id="9814580at2"/>
<dbReference type="STRING" id="1121387.GCA_000429885_01141"/>
<name>A0A239VEJ4_9MICO</name>
<dbReference type="InterPro" id="IPR050156">
    <property type="entry name" value="TC-AMP_synthase_SUA5"/>
</dbReference>
<evidence type="ECO:0000256" key="5">
    <source>
        <dbReference type="ARBA" id="ARBA00022679"/>
    </source>
</evidence>
<evidence type="ECO:0000256" key="4">
    <source>
        <dbReference type="ARBA" id="ARBA00022490"/>
    </source>
</evidence>
<dbReference type="EC" id="2.7.7.87" evidence="3"/>
<evidence type="ECO:0000256" key="7">
    <source>
        <dbReference type="ARBA" id="ARBA00022695"/>
    </source>
</evidence>
<evidence type="ECO:0000256" key="6">
    <source>
        <dbReference type="ARBA" id="ARBA00022694"/>
    </source>
</evidence>
<accession>A0A239VEJ4</accession>
<keyword evidence="9 12" id="KW-0067">ATP-binding</keyword>
<evidence type="ECO:0000313" key="15">
    <source>
        <dbReference type="EMBL" id="SNV20219.1"/>
    </source>
</evidence>
<dbReference type="GeneID" id="63459191"/>
<feature type="compositionally biased region" description="Polar residues" evidence="13">
    <location>
        <begin position="264"/>
        <end position="277"/>
    </location>
</feature>
<dbReference type="NCBIfam" id="TIGR00057">
    <property type="entry name" value="L-threonylcarbamoyladenylate synthase"/>
    <property type="match status" value="1"/>
</dbReference>
<feature type="binding site" evidence="12">
    <location>
        <position position="122"/>
    </location>
    <ligand>
        <name>L-threonine</name>
        <dbReference type="ChEBI" id="CHEBI:57926"/>
    </ligand>
</feature>
<organism evidence="15 16">
    <name type="scientific">Dermatophilus congolensis</name>
    <dbReference type="NCBI Taxonomy" id="1863"/>
    <lineage>
        <taxon>Bacteria</taxon>
        <taxon>Bacillati</taxon>
        <taxon>Actinomycetota</taxon>
        <taxon>Actinomycetes</taxon>
        <taxon>Micrococcales</taxon>
        <taxon>Dermatophilaceae</taxon>
        <taxon>Dermatophilus</taxon>
    </lineage>
</organism>
<dbReference type="PANTHER" id="PTHR17490:SF16">
    <property type="entry name" value="THREONYLCARBAMOYL-AMP SYNTHASE"/>
    <property type="match status" value="1"/>
</dbReference>
<proteinExistence type="inferred from homology"/>
<evidence type="ECO:0000256" key="2">
    <source>
        <dbReference type="ARBA" id="ARBA00007663"/>
    </source>
</evidence>
<feature type="binding site" evidence="12">
    <location>
        <position position="118"/>
    </location>
    <ligand>
        <name>ATP</name>
        <dbReference type="ChEBI" id="CHEBI:30616"/>
    </ligand>
</feature>
<dbReference type="GO" id="GO:0008033">
    <property type="term" value="P:tRNA processing"/>
    <property type="evidence" value="ECO:0007669"/>
    <property type="project" value="UniProtKB-KW"/>
</dbReference>
<keyword evidence="7" id="KW-0548">Nucleotidyltransferase</keyword>
<dbReference type="PIRSF" id="PIRSF004930">
    <property type="entry name" value="Tln_factor_SUA5"/>
    <property type="match status" value="1"/>
</dbReference>
<evidence type="ECO:0000256" key="13">
    <source>
        <dbReference type="SAM" id="MobiDB-lite"/>
    </source>
</evidence>
<sequence>MSEIVDGTDNETADSAIHAVADAVQRGEVVVIPTDTVYGVGVDAFNSEAIGDLLAAKGRGRNIPPPVLVPNKRTLDGLATSVPDYARRLVNEFWPGPLTIVLQAQSSLVWDLGDTNGTVALRMPDSELALAVLALTGPMAVTSANKHGHPAATSAADAERELGDAVSIYLDGGPAGCGQASTIIDATGADFTVLREGEISEVQLRSVAFPGDDAASADTPEVEHRPEVEQKQSHPGEKATSASADSSVEEQGTSHVEQNKGHARTNTEPPTAGNSCS</sequence>
<evidence type="ECO:0000256" key="3">
    <source>
        <dbReference type="ARBA" id="ARBA00012584"/>
    </source>
</evidence>
<dbReference type="PROSITE" id="PS51163">
    <property type="entry name" value="YRDC"/>
    <property type="match status" value="1"/>
</dbReference>
<keyword evidence="4" id="KW-0963">Cytoplasm</keyword>
<reference evidence="15 16" key="1">
    <citation type="submission" date="2017-06" db="EMBL/GenBank/DDBJ databases">
        <authorList>
            <consortium name="Pathogen Informatics"/>
        </authorList>
    </citation>
    <scope>NUCLEOTIDE SEQUENCE [LARGE SCALE GENOMIC DNA]</scope>
    <source>
        <strain evidence="15 16">NCTC13039</strain>
    </source>
</reference>
<feature type="binding site" evidence="12">
    <location>
        <position position="59"/>
    </location>
    <ligand>
        <name>ATP</name>
        <dbReference type="ChEBI" id="CHEBI:30616"/>
    </ligand>
</feature>
<feature type="binding site" evidence="12">
    <location>
        <position position="36"/>
    </location>
    <ligand>
        <name>L-threonine</name>
        <dbReference type="ChEBI" id="CHEBI:57926"/>
    </ligand>
</feature>
<dbReference type="GO" id="GO:0003725">
    <property type="term" value="F:double-stranded RNA binding"/>
    <property type="evidence" value="ECO:0007669"/>
    <property type="project" value="InterPro"/>
</dbReference>
<dbReference type="GO" id="GO:0005524">
    <property type="term" value="F:ATP binding"/>
    <property type="evidence" value="ECO:0007669"/>
    <property type="project" value="UniProtKB-KW"/>
</dbReference>
<dbReference type="GO" id="GO:0000049">
    <property type="term" value="F:tRNA binding"/>
    <property type="evidence" value="ECO:0007669"/>
    <property type="project" value="TreeGrafter"/>
</dbReference>
<dbReference type="SUPFAM" id="SSF55821">
    <property type="entry name" value="YrdC/RibB"/>
    <property type="match status" value="1"/>
</dbReference>
<keyword evidence="5" id="KW-0808">Transferase</keyword>
<keyword evidence="8 12" id="KW-0547">Nucleotide-binding</keyword>
<dbReference type="EMBL" id="LT906453">
    <property type="protein sequence ID" value="SNV20219.1"/>
    <property type="molecule type" value="Genomic_DNA"/>
</dbReference>
<dbReference type="KEGG" id="dco:SAMEA4475696_0946"/>
<dbReference type="InterPro" id="IPR017945">
    <property type="entry name" value="DHBP_synth_RibB-like_a/b_dom"/>
</dbReference>
<feature type="compositionally biased region" description="Polar residues" evidence="13">
    <location>
        <begin position="240"/>
        <end position="256"/>
    </location>
</feature>
<dbReference type="Proteomes" id="UP000242637">
    <property type="component" value="Chromosome 1"/>
</dbReference>
<gene>
    <name evidence="15" type="primary">rimN</name>
    <name evidence="15" type="ORF">SAMEA4475696_00946</name>
</gene>
<protein>
    <recommendedName>
        <fullName evidence="10">L-threonylcarbamoyladenylate synthase</fullName>
        <ecNumber evidence="3">2.7.7.87</ecNumber>
    </recommendedName>
    <alternativeName>
        <fullName evidence="10">L-threonylcarbamoyladenylate synthase</fullName>
    </alternativeName>
</protein>
<dbReference type="GO" id="GO:0006450">
    <property type="term" value="P:regulation of translational fidelity"/>
    <property type="evidence" value="ECO:0007669"/>
    <property type="project" value="TreeGrafter"/>
</dbReference>
<evidence type="ECO:0000256" key="8">
    <source>
        <dbReference type="ARBA" id="ARBA00022741"/>
    </source>
</evidence>
<dbReference type="PANTHER" id="PTHR17490">
    <property type="entry name" value="SUA5"/>
    <property type="match status" value="1"/>
</dbReference>
<evidence type="ECO:0000256" key="1">
    <source>
        <dbReference type="ARBA" id="ARBA00004496"/>
    </source>
</evidence>
<dbReference type="AlphaFoldDB" id="A0A239VEJ4"/>
<dbReference type="Pfam" id="PF01300">
    <property type="entry name" value="Sua5_yciO_yrdC"/>
    <property type="match status" value="1"/>
</dbReference>
<keyword evidence="16" id="KW-1185">Reference proteome</keyword>
<feature type="region of interest" description="Disordered" evidence="13">
    <location>
        <begin position="205"/>
        <end position="277"/>
    </location>
</feature>
<feature type="binding site" evidence="12">
    <location>
        <position position="181"/>
    </location>
    <ligand>
        <name>L-threonine</name>
        <dbReference type="ChEBI" id="CHEBI:57926"/>
    </ligand>
</feature>
<comment type="catalytic activity">
    <reaction evidence="11">
        <text>L-threonine + hydrogencarbonate + ATP = L-threonylcarbamoyladenylate + diphosphate + H2O</text>
        <dbReference type="Rhea" id="RHEA:36407"/>
        <dbReference type="ChEBI" id="CHEBI:15377"/>
        <dbReference type="ChEBI" id="CHEBI:17544"/>
        <dbReference type="ChEBI" id="CHEBI:30616"/>
        <dbReference type="ChEBI" id="CHEBI:33019"/>
        <dbReference type="ChEBI" id="CHEBI:57926"/>
        <dbReference type="ChEBI" id="CHEBI:73682"/>
        <dbReference type="EC" id="2.7.7.87"/>
    </reaction>
</comment>
<evidence type="ECO:0000256" key="11">
    <source>
        <dbReference type="ARBA" id="ARBA00048366"/>
    </source>
</evidence>
<evidence type="ECO:0000256" key="12">
    <source>
        <dbReference type="PIRSR" id="PIRSR004930-1"/>
    </source>
</evidence>
<dbReference type="GO" id="GO:0061710">
    <property type="term" value="F:L-threonylcarbamoyladenylate synthase"/>
    <property type="evidence" value="ECO:0007669"/>
    <property type="project" value="UniProtKB-EC"/>
</dbReference>
<evidence type="ECO:0000313" key="16">
    <source>
        <dbReference type="Proteomes" id="UP000242637"/>
    </source>
</evidence>
<comment type="subcellular location">
    <subcellularLocation>
        <location evidence="1">Cytoplasm</location>
    </subcellularLocation>
</comment>
<feature type="compositionally biased region" description="Basic and acidic residues" evidence="13">
    <location>
        <begin position="221"/>
        <end position="237"/>
    </location>
</feature>
<evidence type="ECO:0000256" key="9">
    <source>
        <dbReference type="ARBA" id="ARBA00022840"/>
    </source>
</evidence>
<dbReference type="GO" id="GO:0005737">
    <property type="term" value="C:cytoplasm"/>
    <property type="evidence" value="ECO:0007669"/>
    <property type="project" value="UniProtKB-SubCell"/>
</dbReference>
<dbReference type="InterPro" id="IPR010923">
    <property type="entry name" value="T(6)A37_SUA5"/>
</dbReference>
<dbReference type="InterPro" id="IPR006070">
    <property type="entry name" value="Sua5-like_dom"/>
</dbReference>
<feature type="binding site" evidence="12">
    <location>
        <position position="143"/>
    </location>
    <ligand>
        <name>ATP</name>
        <dbReference type="ChEBI" id="CHEBI:30616"/>
    </ligand>
</feature>